<comment type="caution">
    <text evidence="2">The sequence shown here is derived from an EMBL/GenBank/DDBJ whole genome shotgun (WGS) entry which is preliminary data.</text>
</comment>
<dbReference type="AlphaFoldDB" id="A0A833LZ75"/>
<dbReference type="PANTHER" id="PTHR38600">
    <property type="entry name" value="TRANSCRIPTIONAL REGULATORY PROTEIN"/>
    <property type="match status" value="1"/>
</dbReference>
<dbReference type="InterPro" id="IPR036388">
    <property type="entry name" value="WH-like_DNA-bd_sf"/>
</dbReference>
<dbReference type="SUPFAM" id="SSF46785">
    <property type="entry name" value="Winged helix' DNA-binding domain"/>
    <property type="match status" value="1"/>
</dbReference>
<dbReference type="GO" id="GO:0003700">
    <property type="term" value="F:DNA-binding transcription factor activity"/>
    <property type="evidence" value="ECO:0007669"/>
    <property type="project" value="InterPro"/>
</dbReference>
<dbReference type="Proteomes" id="UP000460298">
    <property type="component" value="Unassembled WGS sequence"/>
</dbReference>
<dbReference type="InterPro" id="IPR001845">
    <property type="entry name" value="HTH_ArsR_DNA-bd_dom"/>
</dbReference>
<dbReference type="PRINTS" id="PR00778">
    <property type="entry name" value="HTHARSR"/>
</dbReference>
<gene>
    <name evidence="2" type="ORF">F9K24_02065</name>
</gene>
<dbReference type="EMBL" id="WBUI01000001">
    <property type="protein sequence ID" value="KAB2935538.1"/>
    <property type="molecule type" value="Genomic_DNA"/>
</dbReference>
<name>A0A833LZ75_9LEPT</name>
<dbReference type="Pfam" id="PF12840">
    <property type="entry name" value="HTH_20"/>
    <property type="match status" value="1"/>
</dbReference>
<dbReference type="PROSITE" id="PS50987">
    <property type="entry name" value="HTH_ARSR_2"/>
    <property type="match status" value="1"/>
</dbReference>
<dbReference type="Gene3D" id="1.10.10.10">
    <property type="entry name" value="Winged helix-like DNA-binding domain superfamily/Winged helix DNA-binding domain"/>
    <property type="match status" value="1"/>
</dbReference>
<dbReference type="PANTHER" id="PTHR38600:SF1">
    <property type="entry name" value="TRANSCRIPTIONAL REGULATORY PROTEIN"/>
    <property type="match status" value="1"/>
</dbReference>
<evidence type="ECO:0000259" key="1">
    <source>
        <dbReference type="PROSITE" id="PS50987"/>
    </source>
</evidence>
<dbReference type="NCBIfam" id="NF033788">
    <property type="entry name" value="HTH_metalloreg"/>
    <property type="match status" value="1"/>
</dbReference>
<dbReference type="CDD" id="cd00090">
    <property type="entry name" value="HTH_ARSR"/>
    <property type="match status" value="1"/>
</dbReference>
<proteinExistence type="predicted"/>
<reference evidence="2 3" key="1">
    <citation type="submission" date="2019-10" db="EMBL/GenBank/DDBJ databases">
        <title>Extracellular Electron Transfer in a Candidatus Methanoperedens spp. Enrichment Culture.</title>
        <authorList>
            <person name="Berger S."/>
            <person name="Rangel Shaw D."/>
            <person name="Berben T."/>
            <person name="In 'T Zandt M."/>
            <person name="Frank J."/>
            <person name="Reimann J."/>
            <person name="Jetten M.S.M."/>
            <person name="Welte C.U."/>
        </authorList>
    </citation>
    <scope>NUCLEOTIDE SEQUENCE [LARGE SCALE GENOMIC DNA]</scope>
    <source>
        <strain evidence="2">SB12</strain>
    </source>
</reference>
<accession>A0A833LZ75</accession>
<dbReference type="InterPro" id="IPR011991">
    <property type="entry name" value="ArsR-like_HTH"/>
</dbReference>
<dbReference type="InterPro" id="IPR036390">
    <property type="entry name" value="WH_DNA-bd_sf"/>
</dbReference>
<evidence type="ECO:0000313" key="2">
    <source>
        <dbReference type="EMBL" id="KAB2935538.1"/>
    </source>
</evidence>
<evidence type="ECO:0000313" key="3">
    <source>
        <dbReference type="Proteomes" id="UP000460298"/>
    </source>
</evidence>
<sequence>MTALKNLTPAKAQAFAAVFAALGDETRLSIVARLADGRPQSISTLTANTELTRQAVSRHLRVLEDVGLVQSKRSGRETLFEIDLRPFKDMNDYMNFVASKWDQALGRLKSFVEQ</sequence>
<protein>
    <submittedName>
        <fullName evidence="2">Winged helix-turn-helix transcriptional regulator</fullName>
    </submittedName>
</protein>
<organism evidence="2 3">
    <name type="scientific">Leptonema illini</name>
    <dbReference type="NCBI Taxonomy" id="183"/>
    <lineage>
        <taxon>Bacteria</taxon>
        <taxon>Pseudomonadati</taxon>
        <taxon>Spirochaetota</taxon>
        <taxon>Spirochaetia</taxon>
        <taxon>Leptospirales</taxon>
        <taxon>Leptospiraceae</taxon>
        <taxon>Leptonema</taxon>
    </lineage>
</organism>
<dbReference type="SMART" id="SM00418">
    <property type="entry name" value="HTH_ARSR"/>
    <property type="match status" value="1"/>
</dbReference>
<feature type="domain" description="HTH arsR-type" evidence="1">
    <location>
        <begin position="7"/>
        <end position="102"/>
    </location>
</feature>